<evidence type="ECO:0000313" key="2">
    <source>
        <dbReference type="Proteomes" id="UP000005012"/>
    </source>
</evidence>
<dbReference type="AlphaFoldDB" id="A0A140SSZ0"/>
<dbReference type="RefSeq" id="WP_014658128.1">
    <property type="nucleotide sequence ID" value="NC_017731.1"/>
</dbReference>
<dbReference type="Proteomes" id="UP000005012">
    <property type="component" value="Chromosome"/>
</dbReference>
<reference evidence="1 2" key="1">
    <citation type="journal article" date="2012" name="J. Bacteriol.">
        <title>Complete Genome Sequence of Providencia stuartii Clinical Isolate MRSN 2154.</title>
        <authorList>
            <person name="Clifford R.J."/>
            <person name="Hang J."/>
            <person name="Riley M.C."/>
            <person name="Onmus-Leone F."/>
            <person name="Kuschner R.A."/>
            <person name="Lesho E.P."/>
            <person name="Waterman P.E."/>
        </authorList>
    </citation>
    <scope>NUCLEOTIDE SEQUENCE [LARGE SCALE GENOMIC DNA]</scope>
    <source>
        <strain evidence="1 2">MRSN 2154</strain>
    </source>
</reference>
<gene>
    <name evidence="1" type="ordered locus">S70_18765</name>
</gene>
<dbReference type="OrthoDB" id="6637919at2"/>
<dbReference type="EMBL" id="CP003488">
    <property type="protein sequence ID" value="AFH95554.1"/>
    <property type="molecule type" value="Genomic_DNA"/>
</dbReference>
<reference evidence="2" key="2">
    <citation type="submission" date="2012-04" db="EMBL/GenBank/DDBJ databases">
        <title>Complete genome sequence of Providencia stuartii clinical isolate MRSN 2154.</title>
        <authorList>
            <person name="Clifford R.J."/>
            <person name="Hang J."/>
            <person name="Riley M.C."/>
            <person name="Onmus-Leone F."/>
            <person name="Kuschner R.A."/>
            <person name="Lesho E.P."/>
            <person name="Waterman P.E."/>
        </authorList>
    </citation>
    <scope>NUCLEOTIDE SEQUENCE [LARGE SCALE GENOMIC DNA]</scope>
    <source>
        <strain evidence="2">MRSN 2154</strain>
    </source>
</reference>
<name>A0A140SSZ0_PROSM</name>
<organism evidence="1 2">
    <name type="scientific">Providencia stuartii (strain MRSN 2154)</name>
    <dbReference type="NCBI Taxonomy" id="1157951"/>
    <lineage>
        <taxon>Bacteria</taxon>
        <taxon>Pseudomonadati</taxon>
        <taxon>Pseudomonadota</taxon>
        <taxon>Gammaproteobacteria</taxon>
        <taxon>Enterobacterales</taxon>
        <taxon>Morganellaceae</taxon>
        <taxon>Providencia</taxon>
    </lineage>
</organism>
<dbReference type="HOGENOM" id="CLU_816027_0_0_6"/>
<dbReference type="PATRIC" id="fig|1157951.4.peg.3768"/>
<accession>A0A140SSZ0</accession>
<proteinExistence type="predicted"/>
<dbReference type="GeneID" id="93519718"/>
<evidence type="ECO:0000313" key="1">
    <source>
        <dbReference type="EMBL" id="AFH95554.1"/>
    </source>
</evidence>
<dbReference type="KEGG" id="psi:S70_18765"/>
<evidence type="ECO:0008006" key="3">
    <source>
        <dbReference type="Google" id="ProtNLM"/>
    </source>
</evidence>
<sequence>MTQKENTKCALCGNNAEKIQNSHFFPKFVYRELAPMLLEGHEKIITYRNNAKPLFKEIKSYLLCHICEELFTKNGENYVAKKWRKNKQTNISDLLLAYLKRCSMTSNLSIFHDITDLDDNYLFYFASSMFWRATFNWTCYDRLSLSDSLVDELKNYLLLGTQPQNYKIVSVPIYMVDAYSLIFPKKYGRKDFISGEFYYFTMLNHCFILIESHFMSKFLKNMNSNISGRLLYHIDSKILQEGILYEFIDNYKKSNRPQGLKYTTNLKWINKYIYRPSICINGSFKLNLSDELQNKLRNIHALGSEKDYYFFAFIEKYGHLSPYAHSYLTFKQKNIAFSMK</sequence>
<protein>
    <recommendedName>
        <fullName evidence="3">HNH endonuclease</fullName>
    </recommendedName>
</protein>